<evidence type="ECO:0000256" key="1">
    <source>
        <dbReference type="SAM" id="Phobius"/>
    </source>
</evidence>
<keyword evidence="1" id="KW-0472">Membrane</keyword>
<accession>A0ABX6S743</accession>
<evidence type="ECO:0000313" key="2">
    <source>
        <dbReference type="EMBL" id="QNF29905.1"/>
    </source>
</evidence>
<sequence>MMMYWNGVLERLDLFAKGSWFIYLIGSILLSLSITTTKNISRREWLLLFGMIGFYGWMANIILFFIFDQMDSGDLSIGGIPDIFMFVIGPAATAILFLNQYNTPTKLIRVIFFSMLSFLVEYILGKLGFLKLKGWKPVYSIPFYLLLFGIVLPWTLKIIRK</sequence>
<dbReference type="EMBL" id="CP055263">
    <property type="protein sequence ID" value="QNF29905.1"/>
    <property type="molecule type" value="Genomic_DNA"/>
</dbReference>
<keyword evidence="1" id="KW-1133">Transmembrane helix</keyword>
<name>A0ABX6S743_9BACI</name>
<feature type="transmembrane region" description="Helical" evidence="1">
    <location>
        <begin position="45"/>
        <end position="67"/>
    </location>
</feature>
<protein>
    <submittedName>
        <fullName evidence="2">Uncharacterized protein</fullName>
    </submittedName>
</protein>
<dbReference type="RefSeq" id="WP_185653251.1">
    <property type="nucleotide sequence ID" value="NZ_CP055263.1"/>
</dbReference>
<feature type="transmembrane region" description="Helical" evidence="1">
    <location>
        <begin position="110"/>
        <end position="129"/>
    </location>
</feature>
<gene>
    <name evidence="2" type="ORF">HUW50_21900</name>
</gene>
<reference evidence="2 3" key="1">
    <citation type="submission" date="2020-06" db="EMBL/GenBank/DDBJ databases">
        <title>Metabacillus dokdonensis sp. nov., isolated from the rhizosphere of Elymus tsukushiensis, a plant native to the Dokdo Islands, Republic of Korea.</title>
        <authorList>
            <person name="Lee S.Y."/>
            <person name="Hwang Y.J."/>
            <person name="Son J.S."/>
            <person name="Ghim S.Y."/>
        </authorList>
    </citation>
    <scope>NUCLEOTIDE SEQUENCE [LARGE SCALE GENOMIC DNA]</scope>
    <source>
        <strain evidence="2 3">KUDC1714</strain>
    </source>
</reference>
<dbReference type="Proteomes" id="UP000515490">
    <property type="component" value="Chromosome"/>
</dbReference>
<feature type="transmembrane region" description="Helical" evidence="1">
    <location>
        <begin position="141"/>
        <end position="159"/>
    </location>
</feature>
<proteinExistence type="predicted"/>
<feature type="transmembrane region" description="Helical" evidence="1">
    <location>
        <begin position="79"/>
        <end position="98"/>
    </location>
</feature>
<keyword evidence="3" id="KW-1185">Reference proteome</keyword>
<organism evidence="2 3">
    <name type="scientific">Metabacillus elymi</name>
    <dbReference type="NCBI Taxonomy" id="2745198"/>
    <lineage>
        <taxon>Bacteria</taxon>
        <taxon>Bacillati</taxon>
        <taxon>Bacillota</taxon>
        <taxon>Bacilli</taxon>
        <taxon>Bacillales</taxon>
        <taxon>Bacillaceae</taxon>
        <taxon>Metabacillus</taxon>
    </lineage>
</organism>
<keyword evidence="1" id="KW-0812">Transmembrane</keyword>
<evidence type="ECO:0000313" key="3">
    <source>
        <dbReference type="Proteomes" id="UP000515490"/>
    </source>
</evidence>
<feature type="transmembrane region" description="Helical" evidence="1">
    <location>
        <begin position="20"/>
        <end position="38"/>
    </location>
</feature>